<dbReference type="EMBL" id="JAAPAP010000020">
    <property type="protein sequence ID" value="NHN79412.1"/>
    <property type="molecule type" value="Genomic_DNA"/>
</dbReference>
<dbReference type="Gene3D" id="3.40.50.12580">
    <property type="match status" value="1"/>
</dbReference>
<comment type="caution">
    <text evidence="1">The sequence shown here is derived from an EMBL/GenBank/DDBJ whole genome shotgun (WGS) entry which is preliminary data.</text>
</comment>
<evidence type="ECO:0000313" key="2">
    <source>
        <dbReference type="Proteomes" id="UP000736384"/>
    </source>
</evidence>
<protein>
    <submittedName>
        <fullName evidence="1">Capsule biosynthesis protein</fullName>
    </submittedName>
</protein>
<accession>A0AA43ZBX4</accession>
<dbReference type="Proteomes" id="UP000736384">
    <property type="component" value="Unassembled WGS sequence"/>
</dbReference>
<dbReference type="InterPro" id="IPR043148">
    <property type="entry name" value="TagF_C"/>
</dbReference>
<dbReference type="SUPFAM" id="SSF53756">
    <property type="entry name" value="UDP-Glycosyltransferase/glycogen phosphorylase"/>
    <property type="match status" value="1"/>
</dbReference>
<dbReference type="AlphaFoldDB" id="A0AA43ZBX4"/>
<gene>
    <name evidence="1" type="ORF">HA520_19380</name>
</gene>
<organism evidence="1 2">
    <name type="scientific">Azotobacter chroococcum</name>
    <dbReference type="NCBI Taxonomy" id="353"/>
    <lineage>
        <taxon>Bacteria</taxon>
        <taxon>Pseudomonadati</taxon>
        <taxon>Pseudomonadota</taxon>
        <taxon>Gammaproteobacteria</taxon>
        <taxon>Pseudomonadales</taxon>
        <taxon>Pseudomonadaceae</taxon>
        <taxon>Azotobacter</taxon>
    </lineage>
</organism>
<reference evidence="1" key="1">
    <citation type="submission" date="2020-03" db="EMBL/GenBank/DDBJ databases">
        <title>Genome assembly of Azotobacter chroococcum W5.</title>
        <authorList>
            <person name="Kannepalli A."/>
        </authorList>
    </citation>
    <scope>NUCLEOTIDE SEQUENCE</scope>
    <source>
        <strain evidence="1">W5</strain>
    </source>
</reference>
<sequence>MAEPVRIDPPAAGAWARKARMLDRYRWRVLRERHAWLGAALRFGREALLDLIFGIRAHLGLSKASRESESCDFLLLQGAPKVIPLQRKKHLIAALRGAGHRLVEIAQEDPQAVIAGHLLARPPQPVPLRYFGYAAYAEWLVGRYDPRLLINDRNGSLCSPFLRLSLNRRDRPLVHLAHATTLESSRRLGMTDYDYYFLFGQSSLDALRERPLRFGDTRAVLSGSHMVDRAYDLPPAEAALRTLLILGVGPDKEKEDGYRRTYALLRDWAADNPHYRVLVKAHPRSQVPFWQEAAAQHAHIEVLPAGCSLAEALGRASVVVNIMSNAVVEAALARRPIVYCNLGGERDIFAQERFFGAAVSSLEGLRQRLLDIERDYARHVGQARAFAHHHLAWGVEGLETTHRLLEALLAGAGLPGDVGHCELPERLCS</sequence>
<proteinExistence type="predicted"/>
<name>A0AA43ZBX4_9GAMM</name>
<evidence type="ECO:0000313" key="1">
    <source>
        <dbReference type="EMBL" id="NHN79412.1"/>
    </source>
</evidence>
<dbReference type="RefSeq" id="WP_165893855.1">
    <property type="nucleotide sequence ID" value="NZ_JAAPAP010000020.1"/>
</dbReference>